<evidence type="ECO:0000256" key="3">
    <source>
        <dbReference type="SAM" id="MobiDB-lite"/>
    </source>
</evidence>
<dbReference type="SUPFAM" id="SSF53613">
    <property type="entry name" value="Ribokinase-like"/>
    <property type="match status" value="1"/>
</dbReference>
<dbReference type="InterPro" id="IPR029056">
    <property type="entry name" value="Ribokinase-like"/>
</dbReference>
<accession>A0A493TL20</accession>
<reference evidence="6" key="1">
    <citation type="submission" date="2017-10" db="EMBL/GenBank/DDBJ databases">
        <title>A new Pekin duck reference genome.</title>
        <authorList>
            <person name="Hou Z.-C."/>
            <person name="Zhou Z.-K."/>
            <person name="Zhu F."/>
            <person name="Hou S.-S."/>
        </authorList>
    </citation>
    <scope>NUCLEOTIDE SEQUENCE [LARGE SCALE GENOMIC DNA]</scope>
</reference>
<proteinExistence type="predicted"/>
<feature type="compositionally biased region" description="Pro residues" evidence="3">
    <location>
        <begin position="46"/>
        <end position="56"/>
    </location>
</feature>
<dbReference type="PROSITE" id="PS00584">
    <property type="entry name" value="PFKB_KINASES_2"/>
    <property type="match status" value="1"/>
</dbReference>
<sequence>MGRGQRGGGARSLGGGWGRGLGLGAGPGAAPRGRGPPRGRGAPGGGPVPVPGPCPPRRCSSARTWPSTLGTARHQRRCGGCAAACSQGKGLRWGAGGVGGLWGARDRAGGTGWRWDMGTGGGVGWGPALGVRGSHPAPPPHRATLICAWAEEGADAMGPGGELLHADACPPETLVDTLGAGDTFNAAVIFALSGGGHGPAEPGGCVPLHPPLPPGTPPPLTSPRPQGRAFRTRSISAAASRAGSAGSRATTASSEPHLRLPLPPTPQPGPPHPAPNKVPGYPTAVSGARPWEPHVPTPPVSPQGAQRGGQLLYSSSHSGTGENACRGPPGPAAAGPAQGMQGTQAGTQTIAQLGHCTPQPVGPARGRDP</sequence>
<reference evidence="5" key="2">
    <citation type="submission" date="2025-08" db="UniProtKB">
        <authorList>
            <consortium name="Ensembl"/>
        </authorList>
    </citation>
    <scope>IDENTIFICATION</scope>
</reference>
<feature type="compositionally biased region" description="Low complexity" evidence="3">
    <location>
        <begin position="223"/>
        <end position="254"/>
    </location>
</feature>
<feature type="compositionally biased region" description="Polar residues" evidence="3">
    <location>
        <begin position="312"/>
        <end position="321"/>
    </location>
</feature>
<keyword evidence="2" id="KW-0418">Kinase</keyword>
<feature type="compositionally biased region" description="Gly residues" evidence="3">
    <location>
        <begin position="36"/>
        <end position="45"/>
    </location>
</feature>
<feature type="domain" description="Carbohydrate kinase PfkB" evidence="4">
    <location>
        <begin position="145"/>
        <end position="195"/>
    </location>
</feature>
<dbReference type="InterPro" id="IPR002173">
    <property type="entry name" value="Carboh/pur_kinase_PfkB_CS"/>
</dbReference>
<feature type="region of interest" description="Disordered" evidence="3">
    <location>
        <begin position="1"/>
        <end position="60"/>
    </location>
</feature>
<feature type="compositionally biased region" description="Gly residues" evidence="3">
    <location>
        <begin position="1"/>
        <end position="27"/>
    </location>
</feature>
<keyword evidence="6" id="KW-1185">Reference proteome</keyword>
<feature type="compositionally biased region" description="Low complexity" evidence="3">
    <location>
        <begin position="332"/>
        <end position="352"/>
    </location>
</feature>
<evidence type="ECO:0000259" key="4">
    <source>
        <dbReference type="Pfam" id="PF00294"/>
    </source>
</evidence>
<dbReference type="Pfam" id="PF00294">
    <property type="entry name" value="PfkB"/>
    <property type="match status" value="1"/>
</dbReference>
<dbReference type="GO" id="GO:0016301">
    <property type="term" value="F:kinase activity"/>
    <property type="evidence" value="ECO:0007669"/>
    <property type="project" value="UniProtKB-KW"/>
</dbReference>
<evidence type="ECO:0000256" key="1">
    <source>
        <dbReference type="ARBA" id="ARBA00022679"/>
    </source>
</evidence>
<dbReference type="AlphaFoldDB" id="A0A493TL20"/>
<evidence type="ECO:0000313" key="5">
    <source>
        <dbReference type="Ensembl" id="ENSAPLP00000026571.1"/>
    </source>
</evidence>
<dbReference type="GO" id="GO:0006753">
    <property type="term" value="P:nucleoside phosphate metabolic process"/>
    <property type="evidence" value="ECO:0007669"/>
    <property type="project" value="UniProtKB-ARBA"/>
</dbReference>
<dbReference type="STRING" id="8840.ENSAPLP00000026571"/>
<dbReference type="Gene3D" id="3.40.1190.20">
    <property type="match status" value="1"/>
</dbReference>
<evidence type="ECO:0000313" key="6">
    <source>
        <dbReference type="Proteomes" id="UP000016666"/>
    </source>
</evidence>
<feature type="region of interest" description="Disordered" evidence="3">
    <location>
        <begin position="197"/>
        <end position="369"/>
    </location>
</feature>
<keyword evidence="1" id="KW-0808">Transferase</keyword>
<feature type="compositionally biased region" description="Pro residues" evidence="3">
    <location>
        <begin position="208"/>
        <end position="222"/>
    </location>
</feature>
<feature type="compositionally biased region" description="Pro residues" evidence="3">
    <location>
        <begin position="261"/>
        <end position="276"/>
    </location>
</feature>
<dbReference type="Proteomes" id="UP000016666">
    <property type="component" value="Unassembled WGS sequence"/>
</dbReference>
<evidence type="ECO:0000256" key="2">
    <source>
        <dbReference type="ARBA" id="ARBA00022777"/>
    </source>
</evidence>
<reference evidence="5" key="3">
    <citation type="submission" date="2025-09" db="UniProtKB">
        <authorList>
            <consortium name="Ensembl"/>
        </authorList>
    </citation>
    <scope>IDENTIFICATION</scope>
</reference>
<organism evidence="5 6">
    <name type="scientific">Anas platyrhynchos platyrhynchos</name>
    <name type="common">Northern mallard</name>
    <dbReference type="NCBI Taxonomy" id="8840"/>
    <lineage>
        <taxon>Eukaryota</taxon>
        <taxon>Metazoa</taxon>
        <taxon>Chordata</taxon>
        <taxon>Craniata</taxon>
        <taxon>Vertebrata</taxon>
        <taxon>Euteleostomi</taxon>
        <taxon>Archelosauria</taxon>
        <taxon>Archosauria</taxon>
        <taxon>Dinosauria</taxon>
        <taxon>Saurischia</taxon>
        <taxon>Theropoda</taxon>
        <taxon>Coelurosauria</taxon>
        <taxon>Aves</taxon>
        <taxon>Neognathae</taxon>
        <taxon>Galloanserae</taxon>
        <taxon>Anseriformes</taxon>
        <taxon>Anatidae</taxon>
        <taxon>Anatinae</taxon>
        <taxon>Anas</taxon>
    </lineage>
</organism>
<protein>
    <recommendedName>
        <fullName evidence="4">Carbohydrate kinase PfkB domain-containing protein</fullName>
    </recommendedName>
</protein>
<dbReference type="Ensembl" id="ENSAPLT00000042792.1">
    <property type="protein sequence ID" value="ENSAPLP00000026571.1"/>
    <property type="gene ID" value="ENSAPLG00000019914.1"/>
</dbReference>
<dbReference type="InterPro" id="IPR011611">
    <property type="entry name" value="PfkB_dom"/>
</dbReference>
<name>A0A493TL20_ANAPP</name>